<protein>
    <submittedName>
        <fullName evidence="4">Type VI secretion system protein ImpK</fullName>
    </submittedName>
</protein>
<dbReference type="PANTHER" id="PTHR38033">
    <property type="entry name" value="MEMBRANE PROTEIN-RELATED"/>
    <property type="match status" value="1"/>
</dbReference>
<evidence type="ECO:0000256" key="1">
    <source>
        <dbReference type="SAM" id="MobiDB-lite"/>
    </source>
</evidence>
<dbReference type="NCBIfam" id="NF038228">
    <property type="entry name" value="IcmH_DotU_IVB"/>
    <property type="match status" value="1"/>
</dbReference>
<keyword evidence="5" id="KW-1185">Reference proteome</keyword>
<dbReference type="AlphaFoldDB" id="A0A2T4IEU2"/>
<gene>
    <name evidence="4" type="ORF">C8261_10255</name>
</gene>
<feature type="compositionally biased region" description="Low complexity" evidence="1">
    <location>
        <begin position="14"/>
        <end position="27"/>
    </location>
</feature>
<evidence type="ECO:0000256" key="2">
    <source>
        <dbReference type="SAM" id="Phobius"/>
    </source>
</evidence>
<evidence type="ECO:0000259" key="3">
    <source>
        <dbReference type="Pfam" id="PF09850"/>
    </source>
</evidence>
<keyword evidence="2" id="KW-0472">Membrane</keyword>
<dbReference type="Proteomes" id="UP000241193">
    <property type="component" value="Unassembled WGS sequence"/>
</dbReference>
<dbReference type="PANTHER" id="PTHR38033:SF1">
    <property type="entry name" value="DOTU FAMILY TYPE IV_VI SECRETION SYSTEM PROTEIN"/>
    <property type="match status" value="1"/>
</dbReference>
<dbReference type="NCBIfam" id="TIGR03349">
    <property type="entry name" value="IV_VI_DotU"/>
    <property type="match status" value="1"/>
</dbReference>
<keyword evidence="2" id="KW-1133">Transmembrane helix</keyword>
<name>A0A2T4IEU2_9RHOO</name>
<feature type="domain" description="Type IV / VI secretion system DotU" evidence="3">
    <location>
        <begin position="35"/>
        <end position="233"/>
    </location>
</feature>
<accession>A0A2T4IEU2</accession>
<organism evidence="4 5">
    <name type="scientific">Pseudothauera lacus</name>
    <dbReference type="NCBI Taxonomy" id="2136175"/>
    <lineage>
        <taxon>Bacteria</taxon>
        <taxon>Pseudomonadati</taxon>
        <taxon>Pseudomonadota</taxon>
        <taxon>Betaproteobacteria</taxon>
        <taxon>Rhodocyclales</taxon>
        <taxon>Zoogloeaceae</taxon>
        <taxon>Pseudothauera</taxon>
    </lineage>
</organism>
<evidence type="ECO:0000313" key="5">
    <source>
        <dbReference type="Proteomes" id="UP000241193"/>
    </source>
</evidence>
<dbReference type="InterPro" id="IPR038522">
    <property type="entry name" value="T4/T6SS_DotU_sf"/>
</dbReference>
<reference evidence="4 5" key="1">
    <citation type="submission" date="2018-03" db="EMBL/GenBank/DDBJ databases">
        <authorList>
            <person name="Keele B.F."/>
        </authorList>
    </citation>
    <scope>NUCLEOTIDE SEQUENCE [LARGE SCALE GENOMIC DNA]</scope>
    <source>
        <strain evidence="4 5">D20</strain>
    </source>
</reference>
<dbReference type="Gene3D" id="1.25.40.590">
    <property type="entry name" value="Type IV / VI secretion system, DotU"/>
    <property type="match status" value="1"/>
</dbReference>
<dbReference type="RefSeq" id="WP_107493612.1">
    <property type="nucleotide sequence ID" value="NZ_PZKC01000007.1"/>
</dbReference>
<dbReference type="OrthoDB" id="345640at2"/>
<reference evidence="4 5" key="2">
    <citation type="submission" date="2018-04" db="EMBL/GenBank/DDBJ databases">
        <title>Thauera lacus sp. nov., isolated from an saline lake in Inner Mongolia, China.</title>
        <authorList>
            <person name="Liang Q.-Y."/>
        </authorList>
    </citation>
    <scope>NUCLEOTIDE SEQUENCE [LARGE SCALE GENOMIC DNA]</scope>
    <source>
        <strain evidence="4 5">D20</strain>
    </source>
</reference>
<feature type="region of interest" description="Disordered" evidence="1">
    <location>
        <begin position="1"/>
        <end position="28"/>
    </location>
</feature>
<evidence type="ECO:0000313" key="4">
    <source>
        <dbReference type="EMBL" id="PTD96292.1"/>
    </source>
</evidence>
<keyword evidence="2" id="KW-0812">Transmembrane</keyword>
<feature type="transmembrane region" description="Helical" evidence="2">
    <location>
        <begin position="211"/>
        <end position="231"/>
    </location>
</feature>
<dbReference type="InterPro" id="IPR017732">
    <property type="entry name" value="T4/T6SS_DotU"/>
</dbReference>
<dbReference type="Pfam" id="PF09850">
    <property type="entry name" value="DotU"/>
    <property type="match status" value="1"/>
</dbReference>
<proteinExistence type="predicted"/>
<sequence>MTSVPAPPPTLFGSASAPPQPATSAADAGRHAPSLADLLYDGFYLVFLLRSGKGPRDAEAFRKSIVALLTDFERNAKREGFEAEDIYDAKYAFCATVDEAILSSRYAVRDDWERRPLQLSMFGDQLAGEAFFDKLEEARNVGKRRLPALEVFHMCLLLGFKGRYMLEGQEKHTYLTAQLGEQIAHIKGKRAPFAPHWAAPDQVSHTLRRVLPVWVVAATLALFGLLAYIGIKHHLDDQTRLALADYNNLVSMPPRAPHVVITLP</sequence>
<feature type="compositionally biased region" description="Pro residues" evidence="1">
    <location>
        <begin position="1"/>
        <end position="10"/>
    </location>
</feature>
<dbReference type="EMBL" id="PZKC01000007">
    <property type="protein sequence ID" value="PTD96292.1"/>
    <property type="molecule type" value="Genomic_DNA"/>
</dbReference>
<comment type="caution">
    <text evidence="4">The sequence shown here is derived from an EMBL/GenBank/DDBJ whole genome shotgun (WGS) entry which is preliminary data.</text>
</comment>